<proteinExistence type="inferred from homology"/>
<keyword evidence="5" id="KW-0227">DNA damage</keyword>
<gene>
    <name evidence="12" type="ORF">D779_2229</name>
</gene>
<comment type="caution">
    <text evidence="12">The sequence shown here is derived from an EMBL/GenBank/DDBJ whole genome shotgun (WGS) entry which is preliminary data.</text>
</comment>
<dbReference type="EMBL" id="AONC01000037">
    <property type="protein sequence ID" value="EXJ14700.1"/>
    <property type="molecule type" value="Genomic_DNA"/>
</dbReference>
<dbReference type="GO" id="GO:0051539">
    <property type="term" value="F:4 iron, 4 sulfur cluster binding"/>
    <property type="evidence" value="ECO:0007669"/>
    <property type="project" value="UniProtKB-KW"/>
</dbReference>
<dbReference type="GO" id="GO:0004519">
    <property type="term" value="F:endonuclease activity"/>
    <property type="evidence" value="ECO:0007669"/>
    <property type="project" value="UniProtKB-KW"/>
</dbReference>
<evidence type="ECO:0000256" key="1">
    <source>
        <dbReference type="ARBA" id="ARBA00001966"/>
    </source>
</evidence>
<name>W9VW67_9GAMM</name>
<dbReference type="InterPro" id="IPR003265">
    <property type="entry name" value="HhH-GPD_domain"/>
</dbReference>
<feature type="domain" description="HhH-GPD" evidence="11">
    <location>
        <begin position="44"/>
        <end position="201"/>
    </location>
</feature>
<dbReference type="Proteomes" id="UP000019460">
    <property type="component" value="Unassembled WGS sequence"/>
</dbReference>
<dbReference type="PANTHER" id="PTHR10359">
    <property type="entry name" value="A/G-SPECIFIC ADENINE GLYCOSYLASE/ENDONUCLEASE III"/>
    <property type="match status" value="1"/>
</dbReference>
<keyword evidence="12" id="KW-0255">Endonuclease</keyword>
<evidence type="ECO:0000256" key="2">
    <source>
        <dbReference type="ARBA" id="ARBA00008343"/>
    </source>
</evidence>
<dbReference type="InterPro" id="IPR023170">
    <property type="entry name" value="HhH_base_excis_C"/>
</dbReference>
<evidence type="ECO:0000256" key="3">
    <source>
        <dbReference type="ARBA" id="ARBA00022485"/>
    </source>
</evidence>
<organism evidence="12 13">
    <name type="scientific">Imhoffiella purpurea</name>
    <dbReference type="NCBI Taxonomy" id="1249627"/>
    <lineage>
        <taxon>Bacteria</taxon>
        <taxon>Pseudomonadati</taxon>
        <taxon>Pseudomonadota</taxon>
        <taxon>Gammaproteobacteria</taxon>
        <taxon>Chromatiales</taxon>
        <taxon>Chromatiaceae</taxon>
        <taxon>Imhoffiella</taxon>
    </lineage>
</organism>
<evidence type="ECO:0000313" key="13">
    <source>
        <dbReference type="Proteomes" id="UP000019460"/>
    </source>
</evidence>
<protein>
    <submittedName>
        <fullName evidence="12">Endonuclease III</fullName>
    </submittedName>
</protein>
<dbReference type="InterPro" id="IPR004035">
    <property type="entry name" value="Endouclease-III_FeS-bd_BS"/>
</dbReference>
<comment type="cofactor">
    <cofactor evidence="1">
        <name>[4Fe-4S] cluster</name>
        <dbReference type="ChEBI" id="CHEBI:49883"/>
    </cofactor>
</comment>
<dbReference type="eggNOG" id="COG2231">
    <property type="taxonomic scope" value="Bacteria"/>
</dbReference>
<sequence>MKDAPLGLDPALVLGVHDALIADYGSQDWWPAETPFEVMVGAILTQNTAWTNVERALGRLAERIDLNAESILALDPDDLADALRPAGYFNLKARRLRDFCDFYLRSGGMEVLSRLGAEDLRARLLAVKGIGPETADDMLLYAFERPVFVVDAYTRRLFARLGRLSGNEGYEPIRAAFERALGPDVPLLKEYHALVVRHAKDACRSRRPLCSACALRPDCPAGADTSPSAR</sequence>
<dbReference type="SMART" id="SM00478">
    <property type="entry name" value="ENDO3c"/>
    <property type="match status" value="1"/>
</dbReference>
<dbReference type="SUPFAM" id="SSF48150">
    <property type="entry name" value="DNA-glycosylase"/>
    <property type="match status" value="1"/>
</dbReference>
<dbReference type="RefSeq" id="WP_043754482.1">
    <property type="nucleotide sequence ID" value="NZ_AONC01000037.1"/>
</dbReference>
<reference evidence="12 13" key="1">
    <citation type="submission" date="2012-11" db="EMBL/GenBank/DDBJ databases">
        <title>Genome assembly of Thiorhodococcus sp. AK35.</title>
        <authorList>
            <person name="Nupur N."/>
            <person name="Khatri I."/>
            <person name="Subramanian S."/>
            <person name="Pinnaka A."/>
        </authorList>
    </citation>
    <scope>NUCLEOTIDE SEQUENCE [LARGE SCALE GENOMIC DNA]</scope>
    <source>
        <strain evidence="12 13">AK35</strain>
    </source>
</reference>
<dbReference type="PATRIC" id="fig|1249627.3.peg.2547"/>
<comment type="similarity">
    <text evidence="2">Belongs to the Nth/MutY family.</text>
</comment>
<keyword evidence="6" id="KW-0378">Hydrolase</keyword>
<keyword evidence="10" id="KW-0326">Glycosidase</keyword>
<evidence type="ECO:0000259" key="11">
    <source>
        <dbReference type="SMART" id="SM00478"/>
    </source>
</evidence>
<keyword evidence="12" id="KW-0540">Nuclease</keyword>
<evidence type="ECO:0000256" key="6">
    <source>
        <dbReference type="ARBA" id="ARBA00022801"/>
    </source>
</evidence>
<dbReference type="Gene3D" id="1.10.340.30">
    <property type="entry name" value="Hypothetical protein, domain 2"/>
    <property type="match status" value="1"/>
</dbReference>
<evidence type="ECO:0000313" key="12">
    <source>
        <dbReference type="EMBL" id="EXJ14700.1"/>
    </source>
</evidence>
<dbReference type="InterPro" id="IPR011257">
    <property type="entry name" value="DNA_glycosylase"/>
</dbReference>
<dbReference type="PROSITE" id="PS00764">
    <property type="entry name" value="ENDONUCLEASE_III_1"/>
    <property type="match status" value="1"/>
</dbReference>
<evidence type="ECO:0000256" key="8">
    <source>
        <dbReference type="ARBA" id="ARBA00023014"/>
    </source>
</evidence>
<dbReference type="GO" id="GO:0046872">
    <property type="term" value="F:metal ion binding"/>
    <property type="evidence" value="ECO:0007669"/>
    <property type="project" value="UniProtKB-KW"/>
</dbReference>
<evidence type="ECO:0000256" key="7">
    <source>
        <dbReference type="ARBA" id="ARBA00023004"/>
    </source>
</evidence>
<dbReference type="GO" id="GO:0006284">
    <property type="term" value="P:base-excision repair"/>
    <property type="evidence" value="ECO:0007669"/>
    <property type="project" value="InterPro"/>
</dbReference>
<dbReference type="AlphaFoldDB" id="W9VW67"/>
<keyword evidence="3" id="KW-0004">4Fe-4S</keyword>
<keyword evidence="4" id="KW-0479">Metal-binding</keyword>
<dbReference type="STRING" id="1249627.D779_2229"/>
<dbReference type="OrthoDB" id="9802365at2"/>
<keyword evidence="9" id="KW-0234">DNA repair</keyword>
<evidence type="ECO:0000256" key="9">
    <source>
        <dbReference type="ARBA" id="ARBA00023204"/>
    </source>
</evidence>
<dbReference type="CDD" id="cd00056">
    <property type="entry name" value="ENDO3c"/>
    <property type="match status" value="1"/>
</dbReference>
<keyword evidence="7" id="KW-0408">Iron</keyword>
<accession>W9VW67</accession>
<evidence type="ECO:0000256" key="10">
    <source>
        <dbReference type="ARBA" id="ARBA00023295"/>
    </source>
</evidence>
<dbReference type="Gene3D" id="1.10.1670.10">
    <property type="entry name" value="Helix-hairpin-Helix base-excision DNA repair enzymes (C-terminal)"/>
    <property type="match status" value="1"/>
</dbReference>
<dbReference type="Pfam" id="PF00730">
    <property type="entry name" value="HhH-GPD"/>
    <property type="match status" value="1"/>
</dbReference>
<dbReference type="GO" id="GO:0016798">
    <property type="term" value="F:hydrolase activity, acting on glycosyl bonds"/>
    <property type="evidence" value="ECO:0007669"/>
    <property type="project" value="UniProtKB-KW"/>
</dbReference>
<dbReference type="PANTHER" id="PTHR10359:SF19">
    <property type="entry name" value="DNA REPAIR GLYCOSYLASE MJ1434-RELATED"/>
    <property type="match status" value="1"/>
</dbReference>
<evidence type="ECO:0000256" key="4">
    <source>
        <dbReference type="ARBA" id="ARBA00022723"/>
    </source>
</evidence>
<keyword evidence="13" id="KW-1185">Reference proteome</keyword>
<keyword evidence="8" id="KW-0411">Iron-sulfur</keyword>
<dbReference type="PIRSF" id="PIRSF001435">
    <property type="entry name" value="Nth"/>
    <property type="match status" value="1"/>
</dbReference>
<evidence type="ECO:0000256" key="5">
    <source>
        <dbReference type="ARBA" id="ARBA00022763"/>
    </source>
</evidence>